<proteinExistence type="predicted"/>
<dbReference type="EMBL" id="BMFU01000010">
    <property type="protein sequence ID" value="GGH67368.1"/>
    <property type="molecule type" value="Genomic_DNA"/>
</dbReference>
<evidence type="ECO:0000313" key="1">
    <source>
        <dbReference type="EMBL" id="GGH67368.1"/>
    </source>
</evidence>
<gene>
    <name evidence="1" type="ORF">GCM10008014_48740</name>
</gene>
<organism evidence="1 2">
    <name type="scientific">Paenibacillus silvae</name>
    <dbReference type="NCBI Taxonomy" id="1325358"/>
    <lineage>
        <taxon>Bacteria</taxon>
        <taxon>Bacillati</taxon>
        <taxon>Bacillota</taxon>
        <taxon>Bacilli</taxon>
        <taxon>Bacillales</taxon>
        <taxon>Paenibacillaceae</taxon>
        <taxon>Paenibacillus</taxon>
    </lineage>
</organism>
<protein>
    <submittedName>
        <fullName evidence="1">Uncharacterized protein</fullName>
    </submittedName>
</protein>
<comment type="caution">
    <text evidence="1">The sequence shown here is derived from an EMBL/GenBank/DDBJ whole genome shotgun (WGS) entry which is preliminary data.</text>
</comment>
<reference evidence="2" key="1">
    <citation type="journal article" date="2019" name="Int. J. Syst. Evol. Microbiol.">
        <title>The Global Catalogue of Microorganisms (GCM) 10K type strain sequencing project: providing services to taxonomists for standard genome sequencing and annotation.</title>
        <authorList>
            <consortium name="The Broad Institute Genomics Platform"/>
            <consortium name="The Broad Institute Genome Sequencing Center for Infectious Disease"/>
            <person name="Wu L."/>
            <person name="Ma J."/>
        </authorList>
    </citation>
    <scope>NUCLEOTIDE SEQUENCE [LARGE SCALE GENOMIC DNA]</scope>
    <source>
        <strain evidence="2">CGMCC 1.12770</strain>
    </source>
</reference>
<dbReference type="Proteomes" id="UP000652153">
    <property type="component" value="Unassembled WGS sequence"/>
</dbReference>
<name>A0ABQ1ZKJ4_9BACL</name>
<sequence>MHDYRVACGYEKSPFATTTEHMVHELFCGCKRGFDVKTELVYARKKYS</sequence>
<keyword evidence="2" id="KW-1185">Reference proteome</keyword>
<evidence type="ECO:0000313" key="2">
    <source>
        <dbReference type="Proteomes" id="UP000652153"/>
    </source>
</evidence>
<accession>A0ABQ1ZKJ4</accession>